<evidence type="ECO:0000313" key="1">
    <source>
        <dbReference type="EMBL" id="QYZ78033.1"/>
    </source>
</evidence>
<dbReference type="Proteomes" id="UP000826709">
    <property type="component" value="Chromosome"/>
</dbReference>
<name>A0A8G1A043_9EURY</name>
<protein>
    <submittedName>
        <fullName evidence="1">Uncharacterized protein</fullName>
    </submittedName>
</protein>
<sequence>MKECDGMDELPAEDLCDACLSRPGTLRFPCTVTRDEAVETVRQWSASRRVAPHLEVPGLDGGVVPPPLSPVLDAQRPFHRVREGLQG</sequence>
<proteinExistence type="predicted"/>
<dbReference type="KEGG" id="mfk:E2N92_00600"/>
<dbReference type="EMBL" id="CP037968">
    <property type="protein sequence ID" value="QYZ78033.1"/>
    <property type="molecule type" value="Genomic_DNA"/>
</dbReference>
<evidence type="ECO:0000313" key="2">
    <source>
        <dbReference type="Proteomes" id="UP000826709"/>
    </source>
</evidence>
<reference evidence="1" key="2">
    <citation type="submission" date="2019-03" db="EMBL/GenBank/DDBJ databases">
        <authorList>
            <person name="Chen S.-C."/>
            <person name="Wu S.-Y."/>
            <person name="Lai M.-C."/>
        </authorList>
    </citation>
    <scope>NUCLEOTIDE SEQUENCE</scope>
    <source>
        <strain evidence="1">ML15</strain>
    </source>
</reference>
<dbReference type="AlphaFoldDB" id="A0A8G1A043"/>
<reference evidence="1" key="1">
    <citation type="journal article" date="2005" name="Int. J. Syst. Evol. Microbiol.">
        <title>Methanofollis formosanus sp. nov., isolated from a fish pond.</title>
        <authorList>
            <person name="Wu S.Y."/>
            <person name="Chen S.C."/>
            <person name="Lai M.C."/>
        </authorList>
    </citation>
    <scope>NUCLEOTIDE SEQUENCE</scope>
    <source>
        <strain evidence="1">ML15</strain>
    </source>
</reference>
<organism evidence="1 2">
    <name type="scientific">Methanofollis formosanus</name>
    <dbReference type="NCBI Taxonomy" id="299308"/>
    <lineage>
        <taxon>Archaea</taxon>
        <taxon>Methanobacteriati</taxon>
        <taxon>Methanobacteriota</taxon>
        <taxon>Stenosarchaea group</taxon>
        <taxon>Methanomicrobia</taxon>
        <taxon>Methanomicrobiales</taxon>
        <taxon>Methanomicrobiaceae</taxon>
        <taxon>Methanofollis</taxon>
    </lineage>
</organism>
<dbReference type="RefSeq" id="WP_220681771.1">
    <property type="nucleotide sequence ID" value="NZ_CP037968.1"/>
</dbReference>
<keyword evidence="2" id="KW-1185">Reference proteome</keyword>
<accession>A0A8G1A043</accession>
<gene>
    <name evidence="1" type="ORF">E2N92_00600</name>
</gene>